<dbReference type="InterPro" id="IPR050830">
    <property type="entry name" value="Fungal_FAS"/>
</dbReference>
<reference evidence="4" key="1">
    <citation type="submission" date="2022-07" db="EMBL/GenBank/DDBJ databases">
        <title>Phylogenomic reconstructions and comparative analyses of Kickxellomycotina fungi.</title>
        <authorList>
            <person name="Reynolds N.K."/>
            <person name="Stajich J.E."/>
            <person name="Barry K."/>
            <person name="Grigoriev I.V."/>
            <person name="Crous P."/>
            <person name="Smith M.E."/>
        </authorList>
    </citation>
    <scope>NUCLEOTIDE SEQUENCE</scope>
    <source>
        <strain evidence="4">NBRC 105413</strain>
    </source>
</reference>
<sequence>FPPQPAAEGPLAQFLSNSADDVMVSDASVEIADVPLQAINVLHAIVAHKIKQSLSAVSVQNTIKNLVDGKSTLQNEIVGDLHKEFDGKVPDKVEEMPLQEAAAAIGSNSTAGVQLGKYMQSLVSRLFSTKMPGGFTVSNMRKILESSYGLGPQCQDAVLLVALTMEPSERLANENAANAWLDTVAKVYVQLAGISFAKKSNGSKAASDGKLSAKTMVSSAALESLEKKQQEHAMQQIEVLARYAGLDIQQSRQLADKHQAESADNQAKLDSIYNEFGNDLVDGVKPRFDICKIHHYDSYWNWARQKAFEWIQSTVLSGKIKEDNKLLHYLCNCANPELVDMLSGMAAVFENANSNPALRPALELTKKIHSACSKALKYPPAYVEFSKPMQPKTSILSNGSVSYSEIPHNGESGDSQWQFSSVFSTFFFESMYSAATTGLSYSGKTALVTGCGRDSIGTEIVHGLLSGGAQVIATYYTHSLATVKFFEQLYREHGARGSELILVPFNQGSTKDISELVDFIYRDVSNKGLGWDLDYVFPFAAVTVIGSFATNLSSQSEFAQRAMLTNVLRLLGAIKTAKEQHKYNSRPSLVIVPLSPNHGAFGGEGLYGECKIGLETTFNCWTSESWKGYLSIAGAVIGWTRGTGLMSANNLIAQKIEEHGARTFSTFEMAFSILAILHPSICHAVHKEPIWVDL</sequence>
<dbReference type="Gene3D" id="6.10.250.1930">
    <property type="match status" value="1"/>
</dbReference>
<evidence type="ECO:0000313" key="4">
    <source>
        <dbReference type="EMBL" id="KAJ1642189.1"/>
    </source>
</evidence>
<dbReference type="CDD" id="cd08950">
    <property type="entry name" value="KR_fFAS_SDR_c_like"/>
    <property type="match status" value="1"/>
</dbReference>
<evidence type="ECO:0000259" key="3">
    <source>
        <dbReference type="Pfam" id="PF18325"/>
    </source>
</evidence>
<dbReference type="PANTHER" id="PTHR10982">
    <property type="entry name" value="MALONYL COA-ACYL CARRIER PROTEIN TRANSACYLASE"/>
    <property type="match status" value="1"/>
</dbReference>
<comment type="caution">
    <text evidence="4">The sequence shown here is derived from an EMBL/GenBank/DDBJ whole genome shotgun (WGS) entry which is preliminary data.</text>
</comment>
<dbReference type="InterPro" id="IPR041550">
    <property type="entry name" value="FASI_helical"/>
</dbReference>
<dbReference type="Proteomes" id="UP001145021">
    <property type="component" value="Unassembled WGS sequence"/>
</dbReference>
<dbReference type="GO" id="GO:0008897">
    <property type="term" value="F:holo-[acyl-carrier-protein] synthase activity"/>
    <property type="evidence" value="ECO:0007669"/>
    <property type="project" value="InterPro"/>
</dbReference>
<dbReference type="EMBL" id="JANBOH010000454">
    <property type="protein sequence ID" value="KAJ1642189.1"/>
    <property type="molecule type" value="Genomic_DNA"/>
</dbReference>
<feature type="domain" description="Fatty acid synthase subunit alpha acyl carrier" evidence="3">
    <location>
        <begin position="33"/>
        <end position="195"/>
    </location>
</feature>
<keyword evidence="5" id="KW-1185">Reference proteome</keyword>
<dbReference type="InterPro" id="IPR036291">
    <property type="entry name" value="NAD(P)-bd_dom_sf"/>
</dbReference>
<feature type="non-terminal residue" evidence="4">
    <location>
        <position position="694"/>
    </location>
</feature>
<dbReference type="Pfam" id="PF18325">
    <property type="entry name" value="Fas_alpha_ACP"/>
    <property type="match status" value="1"/>
</dbReference>
<dbReference type="InterPro" id="IPR040899">
    <property type="entry name" value="Fas_alpha_ACP"/>
</dbReference>
<dbReference type="EC" id="2.3.1.86" evidence="4"/>
<dbReference type="SUPFAM" id="SSF51735">
    <property type="entry name" value="NAD(P)-binding Rossmann-fold domains"/>
    <property type="match status" value="1"/>
</dbReference>
<keyword evidence="4" id="KW-0012">Acyltransferase</keyword>
<dbReference type="Pfam" id="PF18314">
    <property type="entry name" value="FAS_I_H"/>
    <property type="match status" value="1"/>
</dbReference>
<evidence type="ECO:0000259" key="2">
    <source>
        <dbReference type="Pfam" id="PF18314"/>
    </source>
</evidence>
<evidence type="ECO:0000313" key="5">
    <source>
        <dbReference type="Proteomes" id="UP001145021"/>
    </source>
</evidence>
<accession>A0A9W7XG27</accession>
<dbReference type="Gene3D" id="3.40.50.720">
    <property type="entry name" value="NAD(P)-binding Rossmann-like Domain"/>
    <property type="match status" value="2"/>
</dbReference>
<dbReference type="PANTHER" id="PTHR10982:SF21">
    <property type="entry name" value="FATTY ACID SYNTHASE SUBUNIT BETA"/>
    <property type="match status" value="1"/>
</dbReference>
<feature type="domain" description="Fatty acid synthase type I helical" evidence="2">
    <location>
        <begin position="226"/>
        <end position="410"/>
    </location>
</feature>
<dbReference type="GO" id="GO:0004321">
    <property type="term" value="F:fatty-acyl-CoA synthase activity"/>
    <property type="evidence" value="ECO:0007669"/>
    <property type="project" value="UniProtKB-EC"/>
</dbReference>
<evidence type="ECO:0000256" key="1">
    <source>
        <dbReference type="ARBA" id="ARBA00022679"/>
    </source>
</evidence>
<gene>
    <name evidence="4" type="primary">fas2_5</name>
    <name evidence="4" type="ORF">LPJ64_005941</name>
</gene>
<name>A0A9W7XG27_9FUNG</name>
<dbReference type="AlphaFoldDB" id="A0A9W7XG27"/>
<protein>
    <submittedName>
        <fullName evidence="4">Fatty acid synthase alpha subunit Lsd1</fullName>
        <ecNumber evidence="4">2.3.1.86</ecNumber>
    </submittedName>
</protein>
<keyword evidence="1 4" id="KW-0808">Transferase</keyword>
<organism evidence="4 5">
    <name type="scientific">Coemansia asiatica</name>
    <dbReference type="NCBI Taxonomy" id="1052880"/>
    <lineage>
        <taxon>Eukaryota</taxon>
        <taxon>Fungi</taxon>
        <taxon>Fungi incertae sedis</taxon>
        <taxon>Zoopagomycota</taxon>
        <taxon>Kickxellomycotina</taxon>
        <taxon>Kickxellomycetes</taxon>
        <taxon>Kickxellales</taxon>
        <taxon>Kickxellaceae</taxon>
        <taxon>Coemansia</taxon>
    </lineage>
</organism>
<proteinExistence type="predicted"/>